<name>A0A7V5U1Q2_9BACT</name>
<accession>A0A7V5U1Q2</accession>
<evidence type="ECO:0000313" key="2">
    <source>
        <dbReference type="EMBL" id="HHI96315.1"/>
    </source>
</evidence>
<dbReference type="AlphaFoldDB" id="A0A7V5U1Q2"/>
<sequence length="191" mass="21353">MSSVIADLSESLIGILREGFRGVIPNPEEAVVLSSPGDLGPGESPRLCLFLYDVKENPTIKNATLPEERARPPLALDLYFMLTAYAPSRLADRTAATLEEYRLLGRAMAVLHEHLILRDPYLRGSLAGQGFNFRLFIHPLPVEEMARIWNAFHTKPFKLSVCYLLTPAIIETPTKEIKPVQEIRLATETRG</sequence>
<proteinExistence type="predicted"/>
<dbReference type="Pfam" id="PF14065">
    <property type="entry name" value="Pvc16_N"/>
    <property type="match status" value="1"/>
</dbReference>
<organism evidence="2">
    <name type="scientific">Thermodesulfatator atlanticus</name>
    <dbReference type="NCBI Taxonomy" id="501497"/>
    <lineage>
        <taxon>Bacteria</taxon>
        <taxon>Pseudomonadati</taxon>
        <taxon>Thermodesulfobacteriota</taxon>
        <taxon>Thermodesulfobacteria</taxon>
        <taxon>Thermodesulfobacteriales</taxon>
        <taxon>Thermodesulfatatoraceae</taxon>
        <taxon>Thermodesulfatator</taxon>
    </lineage>
</organism>
<gene>
    <name evidence="2" type="ORF">ENJ96_00500</name>
</gene>
<feature type="domain" description="Pvc16 N-terminal" evidence="1">
    <location>
        <begin position="9"/>
        <end position="181"/>
    </location>
</feature>
<dbReference type="Proteomes" id="UP000886101">
    <property type="component" value="Unassembled WGS sequence"/>
</dbReference>
<reference evidence="2" key="1">
    <citation type="journal article" date="2020" name="mSystems">
        <title>Genome- and Community-Level Interaction Insights into Carbon Utilization and Element Cycling Functions of Hydrothermarchaeota in Hydrothermal Sediment.</title>
        <authorList>
            <person name="Zhou Z."/>
            <person name="Liu Y."/>
            <person name="Xu W."/>
            <person name="Pan J."/>
            <person name="Luo Z.H."/>
            <person name="Li M."/>
        </authorList>
    </citation>
    <scope>NUCLEOTIDE SEQUENCE [LARGE SCALE GENOMIC DNA]</scope>
    <source>
        <strain evidence="2">HyVt-533</strain>
    </source>
</reference>
<evidence type="ECO:0000259" key="1">
    <source>
        <dbReference type="Pfam" id="PF14065"/>
    </source>
</evidence>
<protein>
    <submittedName>
        <fullName evidence="2">DUF4255 domain-containing protein</fullName>
    </submittedName>
</protein>
<comment type="caution">
    <text evidence="2">The sequence shown here is derived from an EMBL/GenBank/DDBJ whole genome shotgun (WGS) entry which is preliminary data.</text>
</comment>
<dbReference type="EMBL" id="DROK01000016">
    <property type="protein sequence ID" value="HHI96315.1"/>
    <property type="molecule type" value="Genomic_DNA"/>
</dbReference>
<dbReference type="InterPro" id="IPR025351">
    <property type="entry name" value="Pvc16_N"/>
</dbReference>